<dbReference type="HAMAP" id="MF_00211">
    <property type="entry name" value="TrpD"/>
    <property type="match status" value="1"/>
</dbReference>
<dbReference type="UniPathway" id="UPA00035">
    <property type="reaction ID" value="UER00041"/>
</dbReference>
<feature type="binding site" evidence="12">
    <location>
        <position position="228"/>
    </location>
    <ligand>
        <name>Mg(2+)</name>
        <dbReference type="ChEBI" id="CHEBI:18420"/>
        <label>1</label>
    </ligand>
</feature>
<comment type="subunit">
    <text evidence="2 12">Homodimer.</text>
</comment>
<comment type="caution">
    <text evidence="12">Lacks conserved residue(s) required for the propagation of feature annotation.</text>
</comment>
<feature type="binding site" evidence="12">
    <location>
        <position position="228"/>
    </location>
    <ligand>
        <name>Mg(2+)</name>
        <dbReference type="ChEBI" id="CHEBI:18420"/>
        <label>2</label>
    </ligand>
</feature>
<dbReference type="FunFam" id="3.40.1030.10:FF:000002">
    <property type="entry name" value="Anthranilate phosphoribosyltransferase"/>
    <property type="match status" value="1"/>
</dbReference>
<evidence type="ECO:0000256" key="1">
    <source>
        <dbReference type="ARBA" id="ARBA00004907"/>
    </source>
</evidence>
<dbReference type="GO" id="GO:0000162">
    <property type="term" value="P:L-tryptophan biosynthetic process"/>
    <property type="evidence" value="ECO:0007669"/>
    <property type="project" value="UniProtKB-UniRule"/>
</dbReference>
<protein>
    <recommendedName>
        <fullName evidence="12">Anthranilate phosphoribosyltransferase</fullName>
        <ecNumber evidence="12">2.4.2.18</ecNumber>
    </recommendedName>
</protein>
<comment type="cofactor">
    <cofactor evidence="12">
        <name>Mg(2+)</name>
        <dbReference type="ChEBI" id="CHEBI:18420"/>
    </cofactor>
    <text evidence="12">Binds 2 magnesium ions per monomer.</text>
</comment>
<comment type="similarity">
    <text evidence="11">In the C-terminal section; belongs to the anthranilate phosphoribosyltransferase family.</text>
</comment>
<dbReference type="Gene3D" id="3.40.1030.10">
    <property type="entry name" value="Nucleoside phosphorylase/phosphoribosyltransferase catalytic domain"/>
    <property type="match status" value="1"/>
</dbReference>
<feature type="binding site" evidence="12">
    <location>
        <begin position="86"/>
        <end position="87"/>
    </location>
    <ligand>
        <name>5-phospho-alpha-D-ribose 1-diphosphate</name>
        <dbReference type="ChEBI" id="CHEBI:58017"/>
    </ligand>
</feature>
<keyword evidence="8 12" id="KW-0460">Magnesium</keyword>
<accession>A0A0N9I0S9</accession>
<dbReference type="SUPFAM" id="SSF47648">
    <property type="entry name" value="Nucleoside phosphorylase/phosphoribosyltransferase N-terminal domain"/>
    <property type="match status" value="1"/>
</dbReference>
<dbReference type="EC" id="2.4.2.18" evidence="12"/>
<dbReference type="PANTHER" id="PTHR43285:SF2">
    <property type="entry name" value="ANTHRANILATE PHOSPHORIBOSYLTRANSFERASE"/>
    <property type="match status" value="1"/>
</dbReference>
<evidence type="ECO:0000313" key="15">
    <source>
        <dbReference type="EMBL" id="ALG07785.1"/>
    </source>
</evidence>
<comment type="pathway">
    <text evidence="1 12">Amino-acid biosynthesis; L-tryptophan biosynthesis; L-tryptophan from chorismate: step 2/5.</text>
</comment>
<sequence>MRRDTWPALLNHLVDGGDLTAADTAWAMNEIMSGNATNAQIAGFAVGLRGKGETPGEIAGMAAGMLEHATRVPLTSRAVDVVGTGGDRSGSVNISTMSAIVTAAAGVPVVKHGNRSASSKAGTADVLELLGIAIGLGPDGVTRCVDELGIGFCFAPVYHPALRHAGPVRSELGIPTAFNVLGPLTNPAQPAAGLIGCAFERLAPVMAEVFALRGASVLLVRGDDGLDEITTCATTTARVVEGGQVRTERIDPATFDVPLAIPADLRGGDAVHNADVVRRVLGGEQGHVRDAVLLNAAGAVAAYRGFTADLTADLSAGMGQVAEAVDSGAATALLDRWATLSSSLAK</sequence>
<evidence type="ECO:0000256" key="11">
    <source>
        <dbReference type="ARBA" id="ARBA00061188"/>
    </source>
</evidence>
<evidence type="ECO:0000256" key="3">
    <source>
        <dbReference type="ARBA" id="ARBA00022605"/>
    </source>
</evidence>
<keyword evidence="9 12" id="KW-0057">Aromatic amino acid biosynthesis</keyword>
<feature type="binding site" evidence="12">
    <location>
        <position position="123"/>
    </location>
    <ligand>
        <name>5-phospho-alpha-D-ribose 1-diphosphate</name>
        <dbReference type="ChEBI" id="CHEBI:58017"/>
    </ligand>
</feature>
<evidence type="ECO:0000256" key="6">
    <source>
        <dbReference type="ARBA" id="ARBA00022723"/>
    </source>
</evidence>
<feature type="binding site" evidence="12">
    <location>
        <position position="83"/>
    </location>
    <ligand>
        <name>5-phospho-alpha-D-ribose 1-diphosphate</name>
        <dbReference type="ChEBI" id="CHEBI:58017"/>
    </ligand>
</feature>
<feature type="binding site" evidence="12">
    <location>
        <position position="83"/>
    </location>
    <ligand>
        <name>anthranilate</name>
        <dbReference type="ChEBI" id="CHEBI:16567"/>
        <label>1</label>
    </ligand>
</feature>
<dbReference type="GO" id="GO:0005829">
    <property type="term" value="C:cytosol"/>
    <property type="evidence" value="ECO:0007669"/>
    <property type="project" value="TreeGrafter"/>
</dbReference>
<comment type="catalytic activity">
    <reaction evidence="10 12">
        <text>N-(5-phospho-beta-D-ribosyl)anthranilate + diphosphate = 5-phospho-alpha-D-ribose 1-diphosphate + anthranilate</text>
        <dbReference type="Rhea" id="RHEA:11768"/>
        <dbReference type="ChEBI" id="CHEBI:16567"/>
        <dbReference type="ChEBI" id="CHEBI:18277"/>
        <dbReference type="ChEBI" id="CHEBI:33019"/>
        <dbReference type="ChEBI" id="CHEBI:58017"/>
        <dbReference type="EC" id="2.4.2.18"/>
    </reaction>
</comment>
<keyword evidence="5 12" id="KW-0808">Transferase</keyword>
<feature type="binding site" evidence="12">
    <location>
        <begin position="93"/>
        <end position="96"/>
    </location>
    <ligand>
        <name>5-phospho-alpha-D-ribose 1-diphosphate</name>
        <dbReference type="ChEBI" id="CHEBI:58017"/>
    </ligand>
</feature>
<dbReference type="InterPro" id="IPR017459">
    <property type="entry name" value="Glycosyl_Trfase_fam3_N_dom"/>
</dbReference>
<keyword evidence="16" id="KW-1185">Reference proteome</keyword>
<feature type="binding site" evidence="12">
    <location>
        <position position="114"/>
    </location>
    <ligand>
        <name>anthranilate</name>
        <dbReference type="ChEBI" id="CHEBI:16567"/>
        <label>1</label>
    </ligand>
</feature>
<keyword evidence="3 12" id="KW-0028">Amino-acid biosynthesis</keyword>
<dbReference type="KEGG" id="kphy:AOZ06_13480"/>
<gene>
    <name evidence="12" type="primary">trpD</name>
    <name evidence="15" type="ORF">AOZ06_13480</name>
</gene>
<dbReference type="Pfam" id="PF00591">
    <property type="entry name" value="Glycos_transf_3"/>
    <property type="match status" value="1"/>
</dbReference>
<comment type="similarity">
    <text evidence="12">Belongs to the anthranilate phosphoribosyltransferase family.</text>
</comment>
<dbReference type="RefSeq" id="WP_054289695.1">
    <property type="nucleotide sequence ID" value="NZ_CP012752.1"/>
</dbReference>
<dbReference type="EMBL" id="CP012752">
    <property type="protein sequence ID" value="ALG07785.1"/>
    <property type="molecule type" value="Genomic_DNA"/>
</dbReference>
<dbReference type="GO" id="GO:0004048">
    <property type="term" value="F:anthranilate phosphoribosyltransferase activity"/>
    <property type="evidence" value="ECO:0007669"/>
    <property type="project" value="UniProtKB-UniRule"/>
</dbReference>
<dbReference type="InterPro" id="IPR035902">
    <property type="entry name" value="Nuc_phospho_transferase"/>
</dbReference>
<feature type="binding site" evidence="12">
    <location>
        <position position="169"/>
    </location>
    <ligand>
        <name>anthranilate</name>
        <dbReference type="ChEBI" id="CHEBI:16567"/>
        <label>2</label>
    </ligand>
</feature>
<feature type="binding site" evidence="12">
    <location>
        <begin position="111"/>
        <end position="119"/>
    </location>
    <ligand>
        <name>5-phospho-alpha-D-ribose 1-diphosphate</name>
        <dbReference type="ChEBI" id="CHEBI:58017"/>
    </ligand>
</feature>
<evidence type="ECO:0000256" key="2">
    <source>
        <dbReference type="ARBA" id="ARBA00011738"/>
    </source>
</evidence>
<dbReference type="FunFam" id="1.20.970.10:FF:000006">
    <property type="entry name" value="Anthranilate phosphoribosyltransferase"/>
    <property type="match status" value="1"/>
</dbReference>
<reference evidence="15 16" key="1">
    <citation type="submission" date="2015-07" db="EMBL/GenBank/DDBJ databases">
        <title>Genome sequencing of Kibdelosporangium phytohabitans.</title>
        <authorList>
            <person name="Qin S."/>
            <person name="Xing K."/>
        </authorList>
    </citation>
    <scope>NUCLEOTIDE SEQUENCE [LARGE SCALE GENOMIC DNA]</scope>
    <source>
        <strain evidence="15 16">KLBMP1111</strain>
    </source>
</reference>
<dbReference type="AlphaFoldDB" id="A0A0N9I0S9"/>
<dbReference type="InterPro" id="IPR036320">
    <property type="entry name" value="Glycosyl_Trfase_fam3_N_dom_sf"/>
</dbReference>
<evidence type="ECO:0000256" key="9">
    <source>
        <dbReference type="ARBA" id="ARBA00023141"/>
    </source>
</evidence>
<dbReference type="STRING" id="860235.AOZ06_13480"/>
<evidence type="ECO:0000259" key="14">
    <source>
        <dbReference type="Pfam" id="PF02885"/>
    </source>
</evidence>
<dbReference type="NCBIfam" id="TIGR01245">
    <property type="entry name" value="trpD"/>
    <property type="match status" value="1"/>
</dbReference>
<feature type="domain" description="Glycosyl transferase family 3" evidence="13">
    <location>
        <begin position="77"/>
        <end position="330"/>
    </location>
</feature>
<proteinExistence type="inferred from homology"/>
<dbReference type="SUPFAM" id="SSF52418">
    <property type="entry name" value="Nucleoside phosphorylase/phosphoribosyltransferase catalytic domain"/>
    <property type="match status" value="1"/>
</dbReference>
<dbReference type="PANTHER" id="PTHR43285">
    <property type="entry name" value="ANTHRANILATE PHOSPHORIBOSYLTRANSFERASE"/>
    <property type="match status" value="1"/>
</dbReference>
<keyword evidence="7 12" id="KW-0822">Tryptophan biosynthesis</keyword>
<keyword evidence="4 12" id="KW-0328">Glycosyltransferase</keyword>
<keyword evidence="6 12" id="KW-0479">Metal-binding</keyword>
<feature type="binding site" evidence="12">
    <location>
        <position position="227"/>
    </location>
    <ligand>
        <name>Mg(2+)</name>
        <dbReference type="ChEBI" id="CHEBI:18420"/>
        <label>2</label>
    </ligand>
</feature>
<evidence type="ECO:0000256" key="7">
    <source>
        <dbReference type="ARBA" id="ARBA00022822"/>
    </source>
</evidence>
<feature type="binding site" evidence="12">
    <location>
        <position position="95"/>
    </location>
    <ligand>
        <name>Mg(2+)</name>
        <dbReference type="ChEBI" id="CHEBI:18420"/>
        <label>1</label>
    </ligand>
</feature>
<dbReference type="GO" id="GO:0000287">
    <property type="term" value="F:magnesium ion binding"/>
    <property type="evidence" value="ECO:0007669"/>
    <property type="project" value="UniProtKB-UniRule"/>
</dbReference>
<dbReference type="InterPro" id="IPR000312">
    <property type="entry name" value="Glycosyl_Trfase_fam3"/>
</dbReference>
<dbReference type="Pfam" id="PF02885">
    <property type="entry name" value="Glycos_trans_3N"/>
    <property type="match status" value="1"/>
</dbReference>
<evidence type="ECO:0000256" key="10">
    <source>
        <dbReference type="ARBA" id="ARBA00052328"/>
    </source>
</evidence>
<feature type="binding site" evidence="12">
    <location>
        <position position="91"/>
    </location>
    <ligand>
        <name>5-phospho-alpha-D-ribose 1-diphosphate</name>
        <dbReference type="ChEBI" id="CHEBI:58017"/>
    </ligand>
</feature>
<name>A0A0N9I0S9_9PSEU</name>
<evidence type="ECO:0000256" key="4">
    <source>
        <dbReference type="ARBA" id="ARBA00022676"/>
    </source>
</evidence>
<evidence type="ECO:0000259" key="13">
    <source>
        <dbReference type="Pfam" id="PF00591"/>
    </source>
</evidence>
<evidence type="ECO:0000256" key="8">
    <source>
        <dbReference type="ARBA" id="ARBA00022842"/>
    </source>
</evidence>
<organism evidence="15 16">
    <name type="scientific">Kibdelosporangium phytohabitans</name>
    <dbReference type="NCBI Taxonomy" id="860235"/>
    <lineage>
        <taxon>Bacteria</taxon>
        <taxon>Bacillati</taxon>
        <taxon>Actinomycetota</taxon>
        <taxon>Actinomycetes</taxon>
        <taxon>Pseudonocardiales</taxon>
        <taxon>Pseudonocardiaceae</taxon>
        <taxon>Kibdelosporangium</taxon>
    </lineage>
</organism>
<dbReference type="Proteomes" id="UP000063699">
    <property type="component" value="Chromosome"/>
</dbReference>
<comment type="function">
    <text evidence="12">Catalyzes the transfer of the phosphoribosyl group of 5-phosphorylribose-1-pyrophosphate (PRPP) to anthranilate to yield N-(5'-phosphoribosyl)-anthranilate (PRA).</text>
</comment>
<dbReference type="Gene3D" id="1.20.970.10">
    <property type="entry name" value="Transferase, Pyrimidine Nucleoside Phosphorylase, Chain C"/>
    <property type="match status" value="1"/>
</dbReference>
<evidence type="ECO:0000313" key="16">
    <source>
        <dbReference type="Proteomes" id="UP000063699"/>
    </source>
</evidence>
<evidence type="ECO:0000256" key="12">
    <source>
        <dbReference type="HAMAP-Rule" id="MF_00211"/>
    </source>
</evidence>
<dbReference type="InterPro" id="IPR005940">
    <property type="entry name" value="Anthranilate_Pribosyl_Tfrase"/>
</dbReference>
<evidence type="ECO:0000256" key="5">
    <source>
        <dbReference type="ARBA" id="ARBA00022679"/>
    </source>
</evidence>
<dbReference type="OrthoDB" id="9806430at2"/>
<feature type="domain" description="Glycosyl transferase family 3 N-terminal" evidence="14">
    <location>
        <begin position="8"/>
        <end position="69"/>
    </location>
</feature>